<keyword evidence="7" id="KW-0067">ATP-binding</keyword>
<evidence type="ECO:0000256" key="8">
    <source>
        <dbReference type="ARBA" id="ARBA00023012"/>
    </source>
</evidence>
<evidence type="ECO:0000313" key="10">
    <source>
        <dbReference type="EMBL" id="MBB5173223.1"/>
    </source>
</evidence>
<sequence length="386" mass="44996">MVCDEGMRVENNLLLFIDELLEKKTQIINHLIEQSILKGYDGDINKLLPFLNEAFLIIVQSLNKWDDELIERFGELVNHFQNNIPIQFDVVVDGVNFVRKELESVIKDSALKDIEKVEVISKVNEHFFYLQKQLSLDEIQKKTEIIEEKEQLVQLLNHERMTILGKLSTTFAHELGNPLTSLKGFIQLLESRLGKEEQEATYINHIQRDIKQMEEHVQQFLLLSQEQNQTDASKQALDLTKVLREVIDKFKPVFSEQNIRHHIQNYDPAIVYGNEQQLKLSFMKLVNNAVDALLHRKTDRRLAVKLCRREDIYELIFTNNGPKIPDHLQPNIFEPFVSTKELGKGLGLSMCKQVIEKHHGQLTCSSKDDQTTFIVQLNVYESEDWY</sequence>
<evidence type="ECO:0000256" key="4">
    <source>
        <dbReference type="ARBA" id="ARBA00022679"/>
    </source>
</evidence>
<dbReference type="SUPFAM" id="SSF55874">
    <property type="entry name" value="ATPase domain of HSP90 chaperone/DNA topoisomerase II/histidine kinase"/>
    <property type="match status" value="1"/>
</dbReference>
<comment type="catalytic activity">
    <reaction evidence="1">
        <text>ATP + protein L-histidine = ADP + protein N-phospho-L-histidine.</text>
        <dbReference type="EC" id="2.7.13.3"/>
    </reaction>
</comment>
<dbReference type="SUPFAM" id="SSF47384">
    <property type="entry name" value="Homodimeric domain of signal transducing histidine kinase"/>
    <property type="match status" value="1"/>
</dbReference>
<keyword evidence="3" id="KW-0597">Phosphoprotein</keyword>
<dbReference type="InterPro" id="IPR004358">
    <property type="entry name" value="Sig_transdc_His_kin-like_C"/>
</dbReference>
<keyword evidence="6 10" id="KW-0418">Kinase</keyword>
<dbReference type="GO" id="GO:0000155">
    <property type="term" value="F:phosphorelay sensor kinase activity"/>
    <property type="evidence" value="ECO:0007669"/>
    <property type="project" value="InterPro"/>
</dbReference>
<dbReference type="CDD" id="cd00082">
    <property type="entry name" value="HisKA"/>
    <property type="match status" value="1"/>
</dbReference>
<name>A0A840QPH0_9BACI</name>
<dbReference type="PRINTS" id="PR00344">
    <property type="entry name" value="BCTRLSENSOR"/>
</dbReference>
<dbReference type="EC" id="2.7.13.3" evidence="2"/>
<keyword evidence="4" id="KW-0808">Transferase</keyword>
<evidence type="ECO:0000256" key="7">
    <source>
        <dbReference type="ARBA" id="ARBA00022840"/>
    </source>
</evidence>
<dbReference type="SMART" id="SM00387">
    <property type="entry name" value="HATPase_c"/>
    <property type="match status" value="1"/>
</dbReference>
<evidence type="ECO:0000256" key="1">
    <source>
        <dbReference type="ARBA" id="ARBA00000085"/>
    </source>
</evidence>
<dbReference type="RefSeq" id="WP_184663677.1">
    <property type="nucleotide sequence ID" value="NZ_JACHHB010000005.1"/>
</dbReference>
<dbReference type="SMART" id="SM00388">
    <property type="entry name" value="HisKA"/>
    <property type="match status" value="1"/>
</dbReference>
<dbReference type="InterPro" id="IPR036890">
    <property type="entry name" value="HATPase_C_sf"/>
</dbReference>
<gene>
    <name evidence="10" type="ORF">HNQ41_001392</name>
</gene>
<comment type="caution">
    <text evidence="10">The sequence shown here is derived from an EMBL/GenBank/DDBJ whole genome shotgun (WGS) entry which is preliminary data.</text>
</comment>
<dbReference type="GO" id="GO:0005524">
    <property type="term" value="F:ATP binding"/>
    <property type="evidence" value="ECO:0007669"/>
    <property type="project" value="UniProtKB-KW"/>
</dbReference>
<dbReference type="Gene3D" id="1.10.287.130">
    <property type="match status" value="1"/>
</dbReference>
<keyword evidence="5" id="KW-0547">Nucleotide-binding</keyword>
<accession>A0A840QPH0</accession>
<dbReference type="Proteomes" id="UP000551878">
    <property type="component" value="Unassembled WGS sequence"/>
</dbReference>
<evidence type="ECO:0000259" key="9">
    <source>
        <dbReference type="PROSITE" id="PS50109"/>
    </source>
</evidence>
<evidence type="ECO:0000313" key="11">
    <source>
        <dbReference type="Proteomes" id="UP000551878"/>
    </source>
</evidence>
<protein>
    <recommendedName>
        <fullName evidence="2">histidine kinase</fullName>
        <ecNumber evidence="2">2.7.13.3</ecNumber>
    </recommendedName>
</protein>
<proteinExistence type="predicted"/>
<dbReference type="InterPro" id="IPR005467">
    <property type="entry name" value="His_kinase_dom"/>
</dbReference>
<dbReference type="Pfam" id="PF00512">
    <property type="entry name" value="HisKA"/>
    <property type="match status" value="1"/>
</dbReference>
<dbReference type="AlphaFoldDB" id="A0A840QPH0"/>
<dbReference type="Pfam" id="PF02518">
    <property type="entry name" value="HATPase_c"/>
    <property type="match status" value="1"/>
</dbReference>
<dbReference type="InterPro" id="IPR003594">
    <property type="entry name" value="HATPase_dom"/>
</dbReference>
<feature type="domain" description="Histidine kinase" evidence="9">
    <location>
        <begin position="170"/>
        <end position="381"/>
    </location>
</feature>
<evidence type="ECO:0000256" key="3">
    <source>
        <dbReference type="ARBA" id="ARBA00022553"/>
    </source>
</evidence>
<dbReference type="Gene3D" id="3.30.565.10">
    <property type="entry name" value="Histidine kinase-like ATPase, C-terminal domain"/>
    <property type="match status" value="1"/>
</dbReference>
<reference evidence="10 11" key="1">
    <citation type="submission" date="2020-08" db="EMBL/GenBank/DDBJ databases">
        <title>Genomic Encyclopedia of Type Strains, Phase IV (KMG-IV): sequencing the most valuable type-strain genomes for metagenomic binning, comparative biology and taxonomic classification.</title>
        <authorList>
            <person name="Goeker M."/>
        </authorList>
    </citation>
    <scope>NUCLEOTIDE SEQUENCE [LARGE SCALE GENOMIC DNA]</scope>
    <source>
        <strain evidence="10 11">DSM 24696</strain>
    </source>
</reference>
<dbReference type="InterPro" id="IPR036097">
    <property type="entry name" value="HisK_dim/P_sf"/>
</dbReference>
<dbReference type="PANTHER" id="PTHR43065">
    <property type="entry name" value="SENSOR HISTIDINE KINASE"/>
    <property type="match status" value="1"/>
</dbReference>
<evidence type="ECO:0000256" key="5">
    <source>
        <dbReference type="ARBA" id="ARBA00022741"/>
    </source>
</evidence>
<dbReference type="InterPro" id="IPR003661">
    <property type="entry name" value="HisK_dim/P_dom"/>
</dbReference>
<keyword evidence="11" id="KW-1185">Reference proteome</keyword>
<organism evidence="10 11">
    <name type="scientific">Texcoconibacillus texcoconensis</name>
    <dbReference type="NCBI Taxonomy" id="1095777"/>
    <lineage>
        <taxon>Bacteria</taxon>
        <taxon>Bacillati</taxon>
        <taxon>Bacillota</taxon>
        <taxon>Bacilli</taxon>
        <taxon>Bacillales</taxon>
        <taxon>Bacillaceae</taxon>
        <taxon>Texcoconibacillus</taxon>
    </lineage>
</organism>
<dbReference type="PROSITE" id="PS50109">
    <property type="entry name" value="HIS_KIN"/>
    <property type="match status" value="1"/>
</dbReference>
<dbReference type="PANTHER" id="PTHR43065:SF10">
    <property type="entry name" value="PEROXIDE STRESS-ACTIVATED HISTIDINE KINASE MAK3"/>
    <property type="match status" value="1"/>
</dbReference>
<keyword evidence="8" id="KW-0902">Two-component regulatory system</keyword>
<evidence type="ECO:0000256" key="2">
    <source>
        <dbReference type="ARBA" id="ARBA00012438"/>
    </source>
</evidence>
<dbReference type="EMBL" id="JACHHB010000005">
    <property type="protein sequence ID" value="MBB5173223.1"/>
    <property type="molecule type" value="Genomic_DNA"/>
</dbReference>
<evidence type="ECO:0000256" key="6">
    <source>
        <dbReference type="ARBA" id="ARBA00022777"/>
    </source>
</evidence>